<feature type="region of interest" description="Disordered" evidence="1">
    <location>
        <begin position="18"/>
        <end position="55"/>
    </location>
</feature>
<reference evidence="2" key="1">
    <citation type="submission" date="2024-07" db="EMBL/GenBank/DDBJ databases">
        <authorList>
            <person name="Yu S.T."/>
        </authorList>
    </citation>
    <scope>NUCLEOTIDE SEQUENCE</scope>
    <source>
        <strain evidence="2">R39</strain>
    </source>
</reference>
<dbReference type="AlphaFoldDB" id="A0AB39QGV8"/>
<accession>A0AB39QGV8</accession>
<dbReference type="EMBL" id="CP163441">
    <property type="protein sequence ID" value="XDQ41478.1"/>
    <property type="molecule type" value="Genomic_DNA"/>
</dbReference>
<organism evidence="2">
    <name type="scientific">Streptomyces sp. R39</name>
    <dbReference type="NCBI Taxonomy" id="3238631"/>
    <lineage>
        <taxon>Bacteria</taxon>
        <taxon>Bacillati</taxon>
        <taxon>Actinomycetota</taxon>
        <taxon>Actinomycetes</taxon>
        <taxon>Kitasatosporales</taxon>
        <taxon>Streptomycetaceae</taxon>
        <taxon>Streptomyces</taxon>
    </lineage>
</organism>
<evidence type="ECO:0000313" key="3">
    <source>
        <dbReference type="EMBL" id="XDQ45976.1"/>
    </source>
</evidence>
<feature type="compositionally biased region" description="Polar residues" evidence="1">
    <location>
        <begin position="18"/>
        <end position="34"/>
    </location>
</feature>
<gene>
    <name evidence="2" type="ORF">AB5J52_03880</name>
    <name evidence="3" type="ORF">AB5J52_29020</name>
</gene>
<name>A0AB39QGV8_9ACTN</name>
<sequence>MTAGDGAVDLAVPSSTGYRIDAHSSSSAPQTDLPNSDGAPASLTVAASHGGIHIH</sequence>
<evidence type="ECO:0008006" key="4">
    <source>
        <dbReference type="Google" id="ProtNLM"/>
    </source>
</evidence>
<protein>
    <recommendedName>
        <fullName evidence="4">Adhesin domain-containing protein</fullName>
    </recommendedName>
</protein>
<proteinExistence type="predicted"/>
<evidence type="ECO:0000256" key="1">
    <source>
        <dbReference type="SAM" id="MobiDB-lite"/>
    </source>
</evidence>
<dbReference type="RefSeq" id="WP_369221127.1">
    <property type="nucleotide sequence ID" value="NZ_CP163441.1"/>
</dbReference>
<evidence type="ECO:0000313" key="2">
    <source>
        <dbReference type="EMBL" id="XDQ41478.1"/>
    </source>
</evidence>
<dbReference type="EMBL" id="CP163441">
    <property type="protein sequence ID" value="XDQ45976.1"/>
    <property type="molecule type" value="Genomic_DNA"/>
</dbReference>